<evidence type="ECO:0000259" key="2">
    <source>
        <dbReference type="PROSITE" id="PS51272"/>
    </source>
</evidence>
<dbReference type="RefSeq" id="WP_216633358.1">
    <property type="nucleotide sequence ID" value="NZ_JAHLQN010000001.1"/>
</dbReference>
<protein>
    <submittedName>
        <fullName evidence="3">S-layer homology domain-containing protein</fullName>
    </submittedName>
</protein>
<feature type="domain" description="SLH" evidence="2">
    <location>
        <begin position="397"/>
        <end position="448"/>
    </location>
</feature>
<keyword evidence="4" id="KW-1185">Reference proteome</keyword>
<gene>
    <name evidence="3" type="ORF">KQI82_14235</name>
</gene>
<sequence length="448" mass="48039">MKRTWIGTVLILALVLPLLSIPVRASGRVLLALGDSITTGYGLADDAEQCRQLSFAARAAEELGLDWDNRAVNGADTSDLRALVEGGTIDDAVEGAAAISITIGGNDLAKLLMERVAAGLGETFWEAQARLMGGDAQAIQIAAAILLNFVRLEDNADQQALHSALERCRENLSATVTALRAKNPEAVLVVATQYHPYQWMEQGFFLQLAREAGLCVQRLNEVIRSVDGVWIADVYSAFGGSAERLCNASLSPLNLDFHPNDAGHQVLAEQLVSVLRPFSDVAFDAWCAGEVRFVSAQGWMNGRADGTFGPGDSVTRAQMAVVLWRMSGTPAPRSKAVFSDLPAWCTDAVSWAVERGIVTGCADGSFRPDQNLTREQLSAMLYRWAGAGEAQADLSGFSDGTAASPYAVPALSWAAEEGILRGDEQGMLRPGELVRRSQLAVILFRCAQ</sequence>
<proteinExistence type="predicted"/>
<dbReference type="EMBL" id="JAHLQN010000001">
    <property type="protein sequence ID" value="MBU5628067.1"/>
    <property type="molecule type" value="Genomic_DNA"/>
</dbReference>
<dbReference type="Proteomes" id="UP000787672">
    <property type="component" value="Unassembled WGS sequence"/>
</dbReference>
<dbReference type="Pfam" id="PF13472">
    <property type="entry name" value="Lipase_GDSL_2"/>
    <property type="match status" value="1"/>
</dbReference>
<dbReference type="PROSITE" id="PS51272">
    <property type="entry name" value="SLH"/>
    <property type="match status" value="3"/>
</dbReference>
<dbReference type="Pfam" id="PF00395">
    <property type="entry name" value="SLH"/>
    <property type="match status" value="3"/>
</dbReference>
<comment type="caution">
    <text evidence="3">The sequence shown here is derived from an EMBL/GenBank/DDBJ whole genome shotgun (WGS) entry which is preliminary data.</text>
</comment>
<accession>A0ABS6FCS1</accession>
<feature type="domain" description="SLH" evidence="2">
    <location>
        <begin position="332"/>
        <end position="395"/>
    </location>
</feature>
<dbReference type="InterPro" id="IPR051465">
    <property type="entry name" value="Cell_Envelope_Struct_Comp"/>
</dbReference>
<evidence type="ECO:0000313" key="4">
    <source>
        <dbReference type="Proteomes" id="UP000787672"/>
    </source>
</evidence>
<dbReference type="InterPro" id="IPR001119">
    <property type="entry name" value="SLH_dom"/>
</dbReference>
<reference evidence="3 4" key="1">
    <citation type="submission" date="2021-06" db="EMBL/GenBank/DDBJ databases">
        <authorList>
            <person name="Sun Q."/>
            <person name="Li D."/>
        </authorList>
    </citation>
    <scope>NUCLEOTIDE SEQUENCE [LARGE SCALE GENOMIC DNA]</scope>
    <source>
        <strain evidence="3 4">MSJ-2</strain>
    </source>
</reference>
<evidence type="ECO:0000256" key="1">
    <source>
        <dbReference type="ARBA" id="ARBA00022737"/>
    </source>
</evidence>
<dbReference type="InterPro" id="IPR013830">
    <property type="entry name" value="SGNH_hydro"/>
</dbReference>
<name>A0ABS6FCS1_9FIRM</name>
<keyword evidence="1" id="KW-0677">Repeat</keyword>
<evidence type="ECO:0000313" key="3">
    <source>
        <dbReference type="EMBL" id="MBU5628067.1"/>
    </source>
</evidence>
<feature type="domain" description="SLH" evidence="2">
    <location>
        <begin position="274"/>
        <end position="331"/>
    </location>
</feature>
<dbReference type="PANTHER" id="PTHR43308">
    <property type="entry name" value="OUTER MEMBRANE PROTEIN ALPHA-RELATED"/>
    <property type="match status" value="1"/>
</dbReference>
<organism evidence="3 4">
    <name type="scientific">Dysosmobacter acutus</name>
    <dbReference type="NCBI Taxonomy" id="2841504"/>
    <lineage>
        <taxon>Bacteria</taxon>
        <taxon>Bacillati</taxon>
        <taxon>Bacillota</taxon>
        <taxon>Clostridia</taxon>
        <taxon>Eubacteriales</taxon>
        <taxon>Oscillospiraceae</taxon>
        <taxon>Dysosmobacter</taxon>
    </lineage>
</organism>